<accession>A0ABV4J1C6</accession>
<proteinExistence type="predicted"/>
<protein>
    <recommendedName>
        <fullName evidence="3">Type II toxin-antitoxin system RelE/ParE family toxin</fullName>
    </recommendedName>
</protein>
<dbReference type="EMBL" id="JAHWZY010000019">
    <property type="protein sequence ID" value="MEZ3180741.1"/>
    <property type="molecule type" value="Genomic_DNA"/>
</dbReference>
<reference evidence="1 2" key="1">
    <citation type="journal article" date="2021" name="Res Sq">
        <title>Streptomyces Pimoensis sp. nov., Isolated From the Taklimakan Desert in Xinjiang, China.</title>
        <authorList>
            <person name="Zhang P."/>
            <person name="Luo X."/>
            <person name="Luo X."/>
            <person name="Liu Z."/>
            <person name="Xia Z."/>
            <person name="Wan C."/>
            <person name="zhang L."/>
        </authorList>
    </citation>
    <scope>NUCLEOTIDE SEQUENCE [LARGE SCALE GENOMIC DNA]</scope>
    <source>
        <strain evidence="1 2">TRM75549</strain>
    </source>
</reference>
<evidence type="ECO:0000313" key="1">
    <source>
        <dbReference type="EMBL" id="MEZ3180741.1"/>
    </source>
</evidence>
<dbReference type="Proteomes" id="UP001567537">
    <property type="component" value="Unassembled WGS sequence"/>
</dbReference>
<organism evidence="1 2">
    <name type="scientific">Streptomyces pimonensis</name>
    <dbReference type="NCBI Taxonomy" id="2860288"/>
    <lineage>
        <taxon>Bacteria</taxon>
        <taxon>Bacillati</taxon>
        <taxon>Actinomycetota</taxon>
        <taxon>Actinomycetes</taxon>
        <taxon>Kitasatosporales</taxon>
        <taxon>Streptomycetaceae</taxon>
        <taxon>Streptomyces</taxon>
    </lineage>
</organism>
<sequence>MNRRVPVRWIPDDGSAQILTAYARRREPLRSALRRALRLLAQADGILDPRGRVRQPGAQP</sequence>
<evidence type="ECO:0008006" key="3">
    <source>
        <dbReference type="Google" id="ProtNLM"/>
    </source>
</evidence>
<evidence type="ECO:0000313" key="2">
    <source>
        <dbReference type="Proteomes" id="UP001567537"/>
    </source>
</evidence>
<dbReference type="RefSeq" id="WP_371239592.1">
    <property type="nucleotide sequence ID" value="NZ_JAHWZY010000019.1"/>
</dbReference>
<name>A0ABV4J1C6_9ACTN</name>
<comment type="caution">
    <text evidence="1">The sequence shown here is derived from an EMBL/GenBank/DDBJ whole genome shotgun (WGS) entry which is preliminary data.</text>
</comment>
<keyword evidence="2" id="KW-1185">Reference proteome</keyword>
<gene>
    <name evidence="1" type="ORF">KYY02_19235</name>
</gene>